<dbReference type="PROSITE" id="PS51668">
    <property type="entry name" value="TSAA_2"/>
    <property type="match status" value="1"/>
</dbReference>
<dbReference type="InterPro" id="IPR036414">
    <property type="entry name" value="YaeB_N_sf"/>
</dbReference>
<evidence type="ECO:0000259" key="3">
    <source>
        <dbReference type="PROSITE" id="PS51668"/>
    </source>
</evidence>
<dbReference type="PANTHER" id="PTHR12818:SF0">
    <property type="entry name" value="TRNA (ADENINE(37)-N6)-METHYLTRANSFERASE"/>
    <property type="match status" value="1"/>
</dbReference>
<dbReference type="Pfam" id="PF01980">
    <property type="entry name" value="TrmO_N"/>
    <property type="match status" value="1"/>
</dbReference>
<dbReference type="InterPro" id="IPR040372">
    <property type="entry name" value="YaeB-like"/>
</dbReference>
<keyword evidence="4" id="KW-0808">Transferase</keyword>
<dbReference type="GO" id="GO:0032259">
    <property type="term" value="P:methylation"/>
    <property type="evidence" value="ECO:0007669"/>
    <property type="project" value="UniProtKB-KW"/>
</dbReference>
<reference evidence="4 5" key="1">
    <citation type="submission" date="2017-07" db="EMBL/GenBank/DDBJ databases">
        <title>Draft Genome Sequences of Select Purple Nonsulfur Bacteria.</title>
        <authorList>
            <person name="Lasarre B."/>
            <person name="Mckinlay J.B."/>
        </authorList>
    </citation>
    <scope>NUCLEOTIDE SEQUENCE [LARGE SCALE GENOMIC DNA]</scope>
    <source>
        <strain evidence="4 5">DSM 11907</strain>
    </source>
</reference>
<keyword evidence="4" id="KW-0489">Methyltransferase</keyword>
<evidence type="ECO:0000256" key="1">
    <source>
        <dbReference type="ARBA" id="ARBA00022691"/>
    </source>
</evidence>
<organism evidence="4 5">
    <name type="scientific">Rhodoplanes elegans</name>
    <dbReference type="NCBI Taxonomy" id="29408"/>
    <lineage>
        <taxon>Bacteria</taxon>
        <taxon>Pseudomonadati</taxon>
        <taxon>Pseudomonadota</taxon>
        <taxon>Alphaproteobacteria</taxon>
        <taxon>Hyphomicrobiales</taxon>
        <taxon>Nitrobacteraceae</taxon>
        <taxon>Rhodoplanes</taxon>
    </lineage>
</organism>
<evidence type="ECO:0000313" key="5">
    <source>
        <dbReference type="Proteomes" id="UP000248863"/>
    </source>
</evidence>
<protein>
    <submittedName>
        <fullName evidence="4">tRNA (N6-threonylcarbamoyladenosine(37)-N6)-methyltransferase TrmO</fullName>
    </submittedName>
</protein>
<gene>
    <name evidence="4" type="ORF">CH338_05090</name>
</gene>
<dbReference type="InterPro" id="IPR036413">
    <property type="entry name" value="YaeB-like_sf"/>
</dbReference>
<dbReference type="RefSeq" id="WP_111356000.1">
    <property type="nucleotide sequence ID" value="NZ_NHSK01000085.1"/>
</dbReference>
<evidence type="ECO:0000313" key="4">
    <source>
        <dbReference type="EMBL" id="RAI40792.1"/>
    </source>
</evidence>
<proteinExistence type="inferred from homology"/>
<evidence type="ECO:0000256" key="2">
    <source>
        <dbReference type="ARBA" id="ARBA00033753"/>
    </source>
</evidence>
<dbReference type="GO" id="GO:0008168">
    <property type="term" value="F:methyltransferase activity"/>
    <property type="evidence" value="ECO:0007669"/>
    <property type="project" value="UniProtKB-KW"/>
</dbReference>
<name>A0A327KTZ4_9BRAD</name>
<keyword evidence="5" id="KW-1185">Reference proteome</keyword>
<dbReference type="InterPro" id="IPR023370">
    <property type="entry name" value="TrmO-like_N"/>
</dbReference>
<dbReference type="AlphaFoldDB" id="A0A327KTZ4"/>
<dbReference type="EMBL" id="NPEU01000032">
    <property type="protein sequence ID" value="RAI40792.1"/>
    <property type="molecule type" value="Genomic_DNA"/>
</dbReference>
<dbReference type="Proteomes" id="UP000248863">
    <property type="component" value="Unassembled WGS sequence"/>
</dbReference>
<comment type="caution">
    <text evidence="4">The sequence shown here is derived from an EMBL/GenBank/DDBJ whole genome shotgun (WGS) entry which is preliminary data.</text>
</comment>
<feature type="domain" description="TsaA-like" evidence="3">
    <location>
        <begin position="5"/>
        <end position="138"/>
    </location>
</feature>
<comment type="similarity">
    <text evidence="2">Belongs to the tRNA methyltransferase O family.</text>
</comment>
<sequence length="153" mass="16844">MSVVLQPIGIVRGGRAEAVDDGWGTVEADIVLDPAQVTPEATLGLTAYSHVVVVFHMHKVGEDKVERGARHPRERADWPRLGILAQPARSRPNRLGVTPVALVAVDGRTVRVRGLDAIDGTPVLDIKPYITGFAPRGVIREPTWVRDLMREYW</sequence>
<dbReference type="OrthoDB" id="9804309at2"/>
<dbReference type="SUPFAM" id="SSF118196">
    <property type="entry name" value="YaeB-like"/>
    <property type="match status" value="1"/>
</dbReference>
<accession>A0A327KTZ4</accession>
<dbReference type="CDD" id="cd09281">
    <property type="entry name" value="UPF0066"/>
    <property type="match status" value="1"/>
</dbReference>
<dbReference type="Gene3D" id="2.40.30.70">
    <property type="entry name" value="YaeB-like"/>
    <property type="match status" value="1"/>
</dbReference>
<dbReference type="PANTHER" id="PTHR12818">
    <property type="entry name" value="TRNA (ADENINE(37)-N6)-METHYLTRANSFERASE"/>
    <property type="match status" value="1"/>
</dbReference>
<keyword evidence="1" id="KW-0949">S-adenosyl-L-methionine</keyword>